<dbReference type="PANTHER" id="PTHR24100:SF105">
    <property type="entry name" value="BUTYROPHILIN-LIKE PROTEIN 2"/>
    <property type="match status" value="1"/>
</dbReference>
<dbReference type="InterPro" id="IPR050504">
    <property type="entry name" value="IgSF_BTN/MOG"/>
</dbReference>
<organism evidence="6 7">
    <name type="scientific">Saguinus oedipus</name>
    <name type="common">Cotton-top tamarin</name>
    <name type="synonym">Oedipomidas oedipus</name>
    <dbReference type="NCBI Taxonomy" id="9490"/>
    <lineage>
        <taxon>Eukaryota</taxon>
        <taxon>Metazoa</taxon>
        <taxon>Chordata</taxon>
        <taxon>Craniata</taxon>
        <taxon>Vertebrata</taxon>
        <taxon>Euteleostomi</taxon>
        <taxon>Mammalia</taxon>
        <taxon>Eutheria</taxon>
        <taxon>Euarchontoglires</taxon>
        <taxon>Primates</taxon>
        <taxon>Haplorrhini</taxon>
        <taxon>Platyrrhini</taxon>
        <taxon>Cebidae</taxon>
        <taxon>Callitrichinae</taxon>
        <taxon>Saguinus</taxon>
    </lineage>
</organism>
<dbReference type="Gene3D" id="2.60.40.10">
    <property type="entry name" value="Immunoglobulins"/>
    <property type="match status" value="1"/>
</dbReference>
<name>A0ABQ9VVP8_SAGOE</name>
<keyword evidence="4" id="KW-1133">Transmembrane helix</keyword>
<comment type="subcellular location">
    <subcellularLocation>
        <location evidence="1">Membrane</location>
    </subcellularLocation>
</comment>
<dbReference type="InterPro" id="IPR036179">
    <property type="entry name" value="Ig-like_dom_sf"/>
</dbReference>
<evidence type="ECO:0000259" key="5">
    <source>
        <dbReference type="PROSITE" id="PS50835"/>
    </source>
</evidence>
<reference evidence="6 7" key="1">
    <citation type="submission" date="2023-05" db="EMBL/GenBank/DDBJ databases">
        <title>B98-5 Cell Line De Novo Hybrid Assembly: An Optical Mapping Approach.</title>
        <authorList>
            <person name="Kananen K."/>
            <person name="Auerbach J.A."/>
            <person name="Kautto E."/>
            <person name="Blachly J.S."/>
        </authorList>
    </citation>
    <scope>NUCLEOTIDE SEQUENCE [LARGE SCALE GENOMIC DNA]</scope>
    <source>
        <strain evidence="6">B95-8</strain>
        <tissue evidence="6">Cell line</tissue>
    </source>
</reference>
<feature type="transmembrane region" description="Helical" evidence="4">
    <location>
        <begin position="6"/>
        <end position="23"/>
    </location>
</feature>
<evidence type="ECO:0000313" key="6">
    <source>
        <dbReference type="EMBL" id="KAK2113463.1"/>
    </source>
</evidence>
<dbReference type="InterPro" id="IPR007110">
    <property type="entry name" value="Ig-like_dom"/>
</dbReference>
<dbReference type="EMBL" id="JASSZA010000004">
    <property type="protein sequence ID" value="KAK2113463.1"/>
    <property type="molecule type" value="Genomic_DNA"/>
</dbReference>
<dbReference type="SMART" id="SM00409">
    <property type="entry name" value="IG"/>
    <property type="match status" value="1"/>
</dbReference>
<gene>
    <name evidence="6" type="primary">BTNL2_2</name>
    <name evidence="6" type="ORF">P7K49_007729</name>
</gene>
<keyword evidence="7" id="KW-1185">Reference proteome</keyword>
<protein>
    <submittedName>
        <fullName evidence="6">Butyrophilin-like protein 2</fullName>
    </submittedName>
</protein>
<dbReference type="SUPFAM" id="SSF48726">
    <property type="entry name" value="Immunoglobulin"/>
    <property type="match status" value="1"/>
</dbReference>
<dbReference type="PROSITE" id="PS50835">
    <property type="entry name" value="IG_LIKE"/>
    <property type="match status" value="1"/>
</dbReference>
<dbReference type="PANTHER" id="PTHR24100">
    <property type="entry name" value="BUTYROPHILIN"/>
    <property type="match status" value="1"/>
</dbReference>
<proteinExistence type="predicted"/>
<dbReference type="InterPro" id="IPR013783">
    <property type="entry name" value="Ig-like_fold"/>
</dbReference>
<dbReference type="SMART" id="SM00406">
    <property type="entry name" value="IGv"/>
    <property type="match status" value="1"/>
</dbReference>
<feature type="domain" description="Ig-like" evidence="5">
    <location>
        <begin position="43"/>
        <end position="140"/>
    </location>
</feature>
<evidence type="ECO:0000256" key="2">
    <source>
        <dbReference type="ARBA" id="ARBA00023136"/>
    </source>
</evidence>
<keyword evidence="3" id="KW-0393">Immunoglobulin domain</keyword>
<dbReference type="CDD" id="cd05713">
    <property type="entry name" value="IgV_MOG_like"/>
    <property type="match status" value="1"/>
</dbReference>
<dbReference type="InterPro" id="IPR003599">
    <property type="entry name" value="Ig_sub"/>
</dbReference>
<sequence length="182" mass="20537">MVDFPGYSLSGVIASFFFILLTMKQSDDLRVIGPAHPILARVGEDVLLTCQLLPRRTAMHMEVRWYRSEPSTPVFTHRDGVEVTEMQMEEYKGRVELIEDGIAKGSVALKIYNIQPSDNGQYWCHFQDGDYCGETSLLLEVAGEYLGKDTGSQEAEIPELRPSPCEQRRCDLSLCDFCLHGL</sequence>
<evidence type="ECO:0000256" key="1">
    <source>
        <dbReference type="ARBA" id="ARBA00004370"/>
    </source>
</evidence>
<evidence type="ECO:0000313" key="7">
    <source>
        <dbReference type="Proteomes" id="UP001266305"/>
    </source>
</evidence>
<dbReference type="Proteomes" id="UP001266305">
    <property type="component" value="Unassembled WGS sequence"/>
</dbReference>
<evidence type="ECO:0000256" key="3">
    <source>
        <dbReference type="ARBA" id="ARBA00023319"/>
    </source>
</evidence>
<dbReference type="Pfam" id="PF07686">
    <property type="entry name" value="V-set"/>
    <property type="match status" value="1"/>
</dbReference>
<dbReference type="InterPro" id="IPR013106">
    <property type="entry name" value="Ig_V-set"/>
</dbReference>
<accession>A0ABQ9VVP8</accession>
<evidence type="ECO:0000256" key="4">
    <source>
        <dbReference type="SAM" id="Phobius"/>
    </source>
</evidence>
<keyword evidence="2 4" id="KW-0472">Membrane</keyword>
<comment type="caution">
    <text evidence="6">The sequence shown here is derived from an EMBL/GenBank/DDBJ whole genome shotgun (WGS) entry which is preliminary data.</text>
</comment>
<keyword evidence="4" id="KW-0812">Transmembrane</keyword>